<dbReference type="InterPro" id="IPR025266">
    <property type="entry name" value="TerB_N"/>
</dbReference>
<gene>
    <name evidence="5" type="ORF">WHI96_18030</name>
</gene>
<dbReference type="InterPro" id="IPR007791">
    <property type="entry name" value="DjlA_N"/>
</dbReference>
<feature type="compositionally biased region" description="Low complexity" evidence="1">
    <location>
        <begin position="541"/>
        <end position="574"/>
    </location>
</feature>
<feature type="region of interest" description="Disordered" evidence="1">
    <location>
        <begin position="695"/>
        <end position="718"/>
    </location>
</feature>
<name>A0ABV1JZF1_9PSEU</name>
<evidence type="ECO:0000259" key="2">
    <source>
        <dbReference type="Pfam" id="PF05099"/>
    </source>
</evidence>
<dbReference type="Gene3D" id="1.10.3680.10">
    <property type="entry name" value="TerB-like"/>
    <property type="match status" value="1"/>
</dbReference>
<evidence type="ECO:0000259" key="4">
    <source>
        <dbReference type="Pfam" id="PF15615"/>
    </source>
</evidence>
<proteinExistence type="predicted"/>
<feature type="region of interest" description="Disordered" evidence="1">
    <location>
        <begin position="520"/>
        <end position="669"/>
    </location>
</feature>
<feature type="compositionally biased region" description="Low complexity" evidence="1">
    <location>
        <begin position="600"/>
        <end position="617"/>
    </location>
</feature>
<feature type="compositionally biased region" description="Pro residues" evidence="1">
    <location>
        <begin position="635"/>
        <end position="649"/>
    </location>
</feature>
<feature type="domain" description="Co-chaperone DjlA N-terminal" evidence="2">
    <location>
        <begin position="407"/>
        <end position="513"/>
    </location>
</feature>
<protein>
    <submittedName>
        <fullName evidence="5">TerB N-terminal domain-containing protein</fullName>
    </submittedName>
</protein>
<feature type="compositionally biased region" description="Low complexity" evidence="1">
    <location>
        <begin position="520"/>
        <end position="533"/>
    </location>
</feature>
<evidence type="ECO:0000256" key="1">
    <source>
        <dbReference type="SAM" id="MobiDB-lite"/>
    </source>
</evidence>
<accession>A0ABV1JZF1</accession>
<reference evidence="5 6" key="1">
    <citation type="submission" date="2024-03" db="EMBL/GenBank/DDBJ databases">
        <title>Draft genome sequence of Pseudonocardia tropica JCM 19149.</title>
        <authorList>
            <person name="Butdee W."/>
            <person name="Duangmal K."/>
        </authorList>
    </citation>
    <scope>NUCLEOTIDE SEQUENCE [LARGE SCALE GENOMIC DNA]</scope>
    <source>
        <strain evidence="5 6">JCM 19149</strain>
    </source>
</reference>
<feature type="compositionally biased region" description="Low complexity" evidence="1">
    <location>
        <begin position="655"/>
        <end position="664"/>
    </location>
</feature>
<dbReference type="EMBL" id="JBEDNP010000010">
    <property type="protein sequence ID" value="MEQ3540713.1"/>
    <property type="molecule type" value="Genomic_DNA"/>
</dbReference>
<dbReference type="Pfam" id="PF13208">
    <property type="entry name" value="TerB_N"/>
    <property type="match status" value="1"/>
</dbReference>
<dbReference type="CDD" id="cd07176">
    <property type="entry name" value="terB"/>
    <property type="match status" value="1"/>
</dbReference>
<dbReference type="Proteomes" id="UP001464923">
    <property type="component" value="Unassembled WGS sequence"/>
</dbReference>
<keyword evidence="6" id="KW-1185">Reference proteome</keyword>
<feature type="domain" description="TerB-C" evidence="4">
    <location>
        <begin position="665"/>
        <end position="797"/>
    </location>
</feature>
<organism evidence="5 6">
    <name type="scientific">Pseudonocardia tropica</name>
    <dbReference type="NCBI Taxonomy" id="681289"/>
    <lineage>
        <taxon>Bacteria</taxon>
        <taxon>Bacillati</taxon>
        <taxon>Actinomycetota</taxon>
        <taxon>Actinomycetes</taxon>
        <taxon>Pseudonocardiales</taxon>
        <taxon>Pseudonocardiaceae</taxon>
        <taxon>Pseudonocardia</taxon>
    </lineage>
</organism>
<dbReference type="RefSeq" id="WP_345644199.1">
    <property type="nucleotide sequence ID" value="NZ_BAABLY010000025.1"/>
</dbReference>
<dbReference type="InterPro" id="IPR028932">
    <property type="entry name" value="TerB-C"/>
</dbReference>
<feature type="domain" description="TerB N-terminal" evidence="3">
    <location>
        <begin position="15"/>
        <end position="196"/>
    </location>
</feature>
<feature type="compositionally biased region" description="Acidic residues" evidence="1">
    <location>
        <begin position="695"/>
        <end position="704"/>
    </location>
</feature>
<evidence type="ECO:0000313" key="6">
    <source>
        <dbReference type="Proteomes" id="UP001464923"/>
    </source>
</evidence>
<dbReference type="InterPro" id="IPR029024">
    <property type="entry name" value="TerB-like"/>
</dbReference>
<dbReference type="Pfam" id="PF05099">
    <property type="entry name" value="TerB"/>
    <property type="match status" value="1"/>
</dbReference>
<sequence length="799" mass="82192">MTTGSDGGRSSTWCPPGRAVTVGGVTVRDGGFYLGPGPEPSTVDPYLTVDLQFPDWDGHTVGAPAYDRFSPAARGAYLMWLATGRRAAQAPPAWAALYLLGLERRLLVDGDDDPTLLAEARALGAIYGATDPSVAALAAGLAQPPRGTPPPPTVPFPAAFPSMLAVEVGRQALAATPLSAEWALAWAWYSPEVPHGEAARRAPEQFAELWRHHFRARHPHGLTIPTRRRRLVLEYVPANPTLPRPIERTVADASDVVDHPVALAALRAVTAEVERELAPFAHRVARRPDSATDVAAQAALLPEPLLSGSGAYAAVVPLLDWAAEAVAAGGPVVVHAAELAQRWSGELDRAGSLALAQVLERRGLGVEPDVRFGGGPLGDDGPAVLFRTGAEPVSAPGPAYVLAAVATELCLAVAAADGRIDDAEVELLTDRVDRIEELNASERARLGAHRVLVGERRVDLDEATVRAAALDAGSRRELAGAVIDVALADGAIGPDELRVVVAVHEVLGVAADDPRLVATTASPAPAPAAAHEPAVPEDPDGPAAEPDGPASDPTPSGAAAGTVDAPAASAPVDDAPVDDAPRDREADIPEPGSATPGRPAPADTTSGGPTPGDTGPDGPVPGPDGPAPGGRAPEGVPPRPSPRPEPPGAPGTSRPDPVVVVPAPRTVSLDEARLARTQASNADVRALLGAIFADPDEDESEEPTEAATGDGAAPGPVVDGRRVGPLDGRHSTLLLDLAEAGEWSRSDWEAACARVGVLPDGALDVVNEAAHDLADDVVIELLDDGSVVVDTDILEEMRA</sequence>
<dbReference type="Pfam" id="PF15615">
    <property type="entry name" value="TerB_C"/>
    <property type="match status" value="1"/>
</dbReference>
<dbReference type="SUPFAM" id="SSF158682">
    <property type="entry name" value="TerB-like"/>
    <property type="match status" value="1"/>
</dbReference>
<evidence type="ECO:0000313" key="5">
    <source>
        <dbReference type="EMBL" id="MEQ3540713.1"/>
    </source>
</evidence>
<comment type="caution">
    <text evidence="5">The sequence shown here is derived from an EMBL/GenBank/DDBJ whole genome shotgun (WGS) entry which is preliminary data.</text>
</comment>
<evidence type="ECO:0000259" key="3">
    <source>
        <dbReference type="Pfam" id="PF13208"/>
    </source>
</evidence>